<proteinExistence type="predicted"/>
<reference evidence="1" key="1">
    <citation type="submission" date="2014-11" db="EMBL/GenBank/DDBJ databases">
        <authorList>
            <person name="Amaro Gonzalez C."/>
        </authorList>
    </citation>
    <scope>NUCLEOTIDE SEQUENCE</scope>
</reference>
<sequence length="24" mass="2794">MTVYSPTRTHVHSSSVHYFLKTTN</sequence>
<protein>
    <submittedName>
        <fullName evidence="1">Uncharacterized protein</fullName>
    </submittedName>
</protein>
<evidence type="ECO:0000313" key="1">
    <source>
        <dbReference type="EMBL" id="JAH81187.1"/>
    </source>
</evidence>
<name>A0A0E9VT16_ANGAN</name>
<reference evidence="1" key="2">
    <citation type="journal article" date="2015" name="Fish Shellfish Immunol.">
        <title>Early steps in the European eel (Anguilla anguilla)-Vibrio vulnificus interaction in the gills: Role of the RtxA13 toxin.</title>
        <authorList>
            <person name="Callol A."/>
            <person name="Pajuelo D."/>
            <person name="Ebbesson L."/>
            <person name="Teles M."/>
            <person name="MacKenzie S."/>
            <person name="Amaro C."/>
        </authorList>
    </citation>
    <scope>NUCLEOTIDE SEQUENCE</scope>
</reference>
<dbReference type="EMBL" id="GBXM01027390">
    <property type="protein sequence ID" value="JAH81187.1"/>
    <property type="molecule type" value="Transcribed_RNA"/>
</dbReference>
<organism evidence="1">
    <name type="scientific">Anguilla anguilla</name>
    <name type="common">European freshwater eel</name>
    <name type="synonym">Muraena anguilla</name>
    <dbReference type="NCBI Taxonomy" id="7936"/>
    <lineage>
        <taxon>Eukaryota</taxon>
        <taxon>Metazoa</taxon>
        <taxon>Chordata</taxon>
        <taxon>Craniata</taxon>
        <taxon>Vertebrata</taxon>
        <taxon>Euteleostomi</taxon>
        <taxon>Actinopterygii</taxon>
        <taxon>Neopterygii</taxon>
        <taxon>Teleostei</taxon>
        <taxon>Anguilliformes</taxon>
        <taxon>Anguillidae</taxon>
        <taxon>Anguilla</taxon>
    </lineage>
</organism>
<accession>A0A0E9VT16</accession>
<dbReference type="AlphaFoldDB" id="A0A0E9VT16"/>